<accession>A0ABY4AGP2</accession>
<evidence type="ECO:0000256" key="1">
    <source>
        <dbReference type="ARBA" id="ARBA00001946"/>
    </source>
</evidence>
<dbReference type="SFLD" id="SFLDS00005">
    <property type="entry name" value="Isoprenoid_Synthase_Type_I"/>
    <property type="match status" value="1"/>
</dbReference>
<comment type="cofactor">
    <cofactor evidence="1">
        <name>Mg(2+)</name>
        <dbReference type="ChEBI" id="CHEBI:18420"/>
    </cofactor>
</comment>
<sequence length="306" mass="32068">MKLEAASTSSAIEGWIAERAQQVDDCLKNLLPGDDIDPAPLHAAIRWASVGAGKRVRACMVYAAAHACHVGPDANLQKALNLAACAVELVHAYSLIHDDLPCMDDDSMRRGKPSTHVEFGEAMALLAGDAMQPLAFEWLSEMPIAPALVVQAVHTLAVAIGSQGMAGGQAVDLLSTGQKLDEQMLAQMHAKKTGSLLAACAQIGAIIVGAGSSQRESLRAYSNAIGLAFQVVDDVLDATAPSEQLGKTAGKDAAADKATYVSLFGIDGATALVTELHQQACEAILTFGKRGEHLRGLADFIVQRAY</sequence>
<evidence type="ECO:0000313" key="8">
    <source>
        <dbReference type="EMBL" id="UOD49455.1"/>
    </source>
</evidence>
<dbReference type="PANTHER" id="PTHR43281">
    <property type="entry name" value="FARNESYL DIPHOSPHATE SYNTHASE"/>
    <property type="match status" value="1"/>
</dbReference>
<dbReference type="CDD" id="cd00685">
    <property type="entry name" value="Trans_IPPS_HT"/>
    <property type="match status" value="1"/>
</dbReference>
<keyword evidence="9" id="KW-1185">Reference proteome</keyword>
<reference evidence="8 9" key="1">
    <citation type="submission" date="2020-11" db="EMBL/GenBank/DDBJ databases">
        <title>Algicoccus daihaiensis sp.nov., isolated from Daihai Lake in Inner Mongolia.</title>
        <authorList>
            <person name="Kai J."/>
        </authorList>
    </citation>
    <scope>NUCLEOTIDE SEQUENCE [LARGE SCALE GENOMIC DNA]</scope>
    <source>
        <strain evidence="9">f23</strain>
    </source>
</reference>
<evidence type="ECO:0000256" key="3">
    <source>
        <dbReference type="ARBA" id="ARBA00022679"/>
    </source>
</evidence>
<dbReference type="InterPro" id="IPR033749">
    <property type="entry name" value="Polyprenyl_synt_CS"/>
</dbReference>
<organism evidence="8 9">
    <name type="scientific">Orrella daihaiensis</name>
    <dbReference type="NCBI Taxonomy" id="2782176"/>
    <lineage>
        <taxon>Bacteria</taxon>
        <taxon>Pseudomonadati</taxon>
        <taxon>Pseudomonadota</taxon>
        <taxon>Betaproteobacteria</taxon>
        <taxon>Burkholderiales</taxon>
        <taxon>Alcaligenaceae</taxon>
        <taxon>Orrella</taxon>
    </lineage>
</organism>
<dbReference type="Gene3D" id="1.10.600.10">
    <property type="entry name" value="Farnesyl Diphosphate Synthase"/>
    <property type="match status" value="1"/>
</dbReference>
<evidence type="ECO:0000313" key="9">
    <source>
        <dbReference type="Proteomes" id="UP000831607"/>
    </source>
</evidence>
<dbReference type="PANTHER" id="PTHR43281:SF1">
    <property type="entry name" value="FARNESYL DIPHOSPHATE SYNTHASE"/>
    <property type="match status" value="1"/>
</dbReference>
<evidence type="ECO:0000256" key="2">
    <source>
        <dbReference type="ARBA" id="ARBA00006706"/>
    </source>
</evidence>
<keyword evidence="4" id="KW-0479">Metal-binding</keyword>
<dbReference type="SFLD" id="SFLDG01017">
    <property type="entry name" value="Polyprenyl_Transferase_Like"/>
    <property type="match status" value="1"/>
</dbReference>
<evidence type="ECO:0000256" key="6">
    <source>
        <dbReference type="ARBA" id="ARBA00023229"/>
    </source>
</evidence>
<dbReference type="EMBL" id="CP063982">
    <property type="protein sequence ID" value="UOD49455.1"/>
    <property type="molecule type" value="Genomic_DNA"/>
</dbReference>
<dbReference type="PROSITE" id="PS00723">
    <property type="entry name" value="POLYPRENYL_SYNTHASE_1"/>
    <property type="match status" value="1"/>
</dbReference>
<proteinExistence type="inferred from homology"/>
<dbReference type="Proteomes" id="UP000831607">
    <property type="component" value="Chromosome"/>
</dbReference>
<comment type="similarity">
    <text evidence="2 7">Belongs to the FPP/GGPP synthase family.</text>
</comment>
<dbReference type="InterPro" id="IPR000092">
    <property type="entry name" value="Polyprenyl_synt"/>
</dbReference>
<dbReference type="PROSITE" id="PS00444">
    <property type="entry name" value="POLYPRENYL_SYNTHASE_2"/>
    <property type="match status" value="1"/>
</dbReference>
<evidence type="ECO:0000256" key="4">
    <source>
        <dbReference type="ARBA" id="ARBA00022723"/>
    </source>
</evidence>
<protein>
    <submittedName>
        <fullName evidence="8">Polyprenyl synthetase family protein</fullName>
    </submittedName>
</protein>
<dbReference type="Pfam" id="PF00348">
    <property type="entry name" value="polyprenyl_synt"/>
    <property type="match status" value="1"/>
</dbReference>
<evidence type="ECO:0000256" key="5">
    <source>
        <dbReference type="ARBA" id="ARBA00022842"/>
    </source>
</evidence>
<dbReference type="RefSeq" id="WP_243477636.1">
    <property type="nucleotide sequence ID" value="NZ_CP063982.1"/>
</dbReference>
<name>A0ABY4AGP2_9BURK</name>
<keyword evidence="5" id="KW-0460">Magnesium</keyword>
<keyword evidence="3 7" id="KW-0808">Transferase</keyword>
<dbReference type="InterPro" id="IPR053378">
    <property type="entry name" value="Prenyl_diphosphate_synthase"/>
</dbReference>
<gene>
    <name evidence="8" type="ORF">DHf2319_08150</name>
</gene>
<keyword evidence="6" id="KW-0414">Isoprene biosynthesis</keyword>
<dbReference type="NCBIfam" id="NF045485">
    <property type="entry name" value="FPPsyn"/>
    <property type="match status" value="1"/>
</dbReference>
<dbReference type="InterPro" id="IPR008949">
    <property type="entry name" value="Isoprenoid_synthase_dom_sf"/>
</dbReference>
<dbReference type="SUPFAM" id="SSF48576">
    <property type="entry name" value="Terpenoid synthases"/>
    <property type="match status" value="1"/>
</dbReference>
<evidence type="ECO:0000256" key="7">
    <source>
        <dbReference type="RuleBase" id="RU004466"/>
    </source>
</evidence>